<feature type="domain" description="Terminase large subunit GpA endonuclease" evidence="1">
    <location>
        <begin position="59"/>
        <end position="158"/>
    </location>
</feature>
<accession>A0A3B0M177</accession>
<proteinExistence type="predicted"/>
<gene>
    <name evidence="2" type="ORF">ARTV_2819</name>
</gene>
<evidence type="ECO:0000313" key="2">
    <source>
        <dbReference type="EMBL" id="SSW96411.1"/>
    </source>
</evidence>
<protein>
    <recommendedName>
        <fullName evidence="1">Terminase large subunit GpA endonuclease domain-containing protein</fullName>
    </recommendedName>
</protein>
<name>A0A3B0M177_9GAMM</name>
<reference evidence="2" key="1">
    <citation type="submission" date="2018-04" db="EMBL/GenBank/DDBJ databases">
        <authorList>
            <person name="Go L.Y."/>
            <person name="Mitchell J.A."/>
        </authorList>
    </citation>
    <scope>NUCLEOTIDE SEQUENCE</scope>
    <source>
        <strain evidence="2">ARTV</strain>
    </source>
</reference>
<evidence type="ECO:0000259" key="1">
    <source>
        <dbReference type="Pfam" id="PF20454"/>
    </source>
</evidence>
<dbReference type="GO" id="GO:0004519">
    <property type="term" value="F:endonuclease activity"/>
    <property type="evidence" value="ECO:0007669"/>
    <property type="project" value="InterPro"/>
</dbReference>
<sequence length="166" mass="18884">MWGPDTPYGIKWDKDAEGNGLAHTTYYVCSHHGCVIRDSDKPLMIKKGQWRSERPFNGHAGFHIWAGYSLFPNALWPNLVKEWLRVKDDSLMRQTLINLVLNKPYEDRGEKALNEKKLLACCEVWVAEVPEGVAVLTAGVDTQDGRFEIEVIGWGKMKKAGRLLLM</sequence>
<dbReference type="InterPro" id="IPR046454">
    <property type="entry name" value="GpA_endonuclease"/>
</dbReference>
<organism evidence="2">
    <name type="scientific">Arsenophonus endosymbiont of Trialeurodes vaporariorum</name>
    <dbReference type="NCBI Taxonomy" id="235567"/>
    <lineage>
        <taxon>Bacteria</taxon>
        <taxon>Pseudomonadati</taxon>
        <taxon>Pseudomonadota</taxon>
        <taxon>Gammaproteobacteria</taxon>
        <taxon>Enterobacterales</taxon>
        <taxon>Morganellaceae</taxon>
        <taxon>Arsenophonus</taxon>
    </lineage>
</organism>
<dbReference type="EMBL" id="UFQR01000015">
    <property type="protein sequence ID" value="SSW96411.1"/>
    <property type="molecule type" value="Genomic_DNA"/>
</dbReference>
<dbReference type="Pfam" id="PF20454">
    <property type="entry name" value="GpA_nuclease"/>
    <property type="match status" value="1"/>
</dbReference>
<dbReference type="AlphaFoldDB" id="A0A3B0M177"/>